<dbReference type="PANTHER" id="PTHR31062">
    <property type="entry name" value="XYLOGLUCAN ENDOTRANSGLUCOSYLASE/HYDROLASE PROTEIN 8-RELATED"/>
    <property type="match status" value="1"/>
</dbReference>
<organism evidence="6 7">
    <name type="scientific">Coemansia spiralis</name>
    <dbReference type="NCBI Taxonomy" id="417178"/>
    <lineage>
        <taxon>Eukaryota</taxon>
        <taxon>Fungi</taxon>
        <taxon>Fungi incertae sedis</taxon>
        <taxon>Zoopagomycota</taxon>
        <taxon>Kickxellomycotina</taxon>
        <taxon>Kickxellomycetes</taxon>
        <taxon>Kickxellales</taxon>
        <taxon>Kickxellaceae</taxon>
        <taxon>Coemansia</taxon>
    </lineage>
</organism>
<comment type="caution">
    <text evidence="6">The sequence shown here is derived from an EMBL/GenBank/DDBJ whole genome shotgun (WGS) entry which is preliminary data.</text>
</comment>
<dbReference type="GO" id="GO:0004553">
    <property type="term" value="F:hydrolase activity, hydrolyzing O-glycosyl compounds"/>
    <property type="evidence" value="ECO:0007669"/>
    <property type="project" value="InterPro"/>
</dbReference>
<evidence type="ECO:0000313" key="7">
    <source>
        <dbReference type="Proteomes" id="UP001151518"/>
    </source>
</evidence>
<accession>A0A9W8G2S1</accession>
<dbReference type="Pfam" id="PF00722">
    <property type="entry name" value="Glyco_hydro_16"/>
    <property type="match status" value="1"/>
</dbReference>
<evidence type="ECO:0000256" key="3">
    <source>
        <dbReference type="SAM" id="Phobius"/>
    </source>
</evidence>
<evidence type="ECO:0000256" key="1">
    <source>
        <dbReference type="ARBA" id="ARBA00022801"/>
    </source>
</evidence>
<dbReference type="Proteomes" id="UP001151518">
    <property type="component" value="Unassembled WGS sequence"/>
</dbReference>
<keyword evidence="1" id="KW-0378">Hydrolase</keyword>
<dbReference type="OrthoDB" id="4781at2759"/>
<keyword evidence="2 6" id="KW-0326">Glycosidase</keyword>
<evidence type="ECO:0000256" key="2">
    <source>
        <dbReference type="ARBA" id="ARBA00023295"/>
    </source>
</evidence>
<keyword evidence="3" id="KW-1133">Transmembrane helix</keyword>
<proteinExistence type="predicted"/>
<dbReference type="InterPro" id="IPR000757">
    <property type="entry name" value="Beta-glucanase-like"/>
</dbReference>
<keyword evidence="3" id="KW-0472">Membrane</keyword>
<name>A0A9W8G2S1_9FUNG</name>
<reference evidence="6" key="1">
    <citation type="submission" date="2022-07" db="EMBL/GenBank/DDBJ databases">
        <title>Phylogenomic reconstructions and comparative analyses of Kickxellomycotina fungi.</title>
        <authorList>
            <person name="Reynolds N.K."/>
            <person name="Stajich J.E."/>
            <person name="Barry K."/>
            <person name="Grigoriev I.V."/>
            <person name="Crous P."/>
            <person name="Smith M.E."/>
        </authorList>
    </citation>
    <scope>NUCLEOTIDE SEQUENCE</scope>
    <source>
        <strain evidence="6">NRRL 3115</strain>
    </source>
</reference>
<evidence type="ECO:0000313" key="6">
    <source>
        <dbReference type="EMBL" id="KAJ2677584.1"/>
    </source>
</evidence>
<keyword evidence="4" id="KW-0732">Signal</keyword>
<dbReference type="SUPFAM" id="SSF49899">
    <property type="entry name" value="Concanavalin A-like lectins/glucanases"/>
    <property type="match status" value="1"/>
</dbReference>
<dbReference type="InterPro" id="IPR013320">
    <property type="entry name" value="ConA-like_dom_sf"/>
</dbReference>
<evidence type="ECO:0000259" key="5">
    <source>
        <dbReference type="PROSITE" id="PS51762"/>
    </source>
</evidence>
<dbReference type="AlphaFoldDB" id="A0A9W8G2S1"/>
<feature type="domain" description="GH16" evidence="5">
    <location>
        <begin position="27"/>
        <end position="267"/>
    </location>
</feature>
<feature type="signal peptide" evidence="4">
    <location>
        <begin position="1"/>
        <end position="19"/>
    </location>
</feature>
<dbReference type="PROSITE" id="PS51762">
    <property type="entry name" value="GH16_2"/>
    <property type="match status" value="1"/>
</dbReference>
<dbReference type="InterPro" id="IPR044791">
    <property type="entry name" value="Beta-glucanase/XTH"/>
</dbReference>
<dbReference type="PROSITE" id="PS51257">
    <property type="entry name" value="PROKAR_LIPOPROTEIN"/>
    <property type="match status" value="1"/>
</dbReference>
<keyword evidence="3" id="KW-0812">Transmembrane</keyword>
<dbReference type="GO" id="GO:0005975">
    <property type="term" value="P:carbohydrate metabolic process"/>
    <property type="evidence" value="ECO:0007669"/>
    <property type="project" value="InterPro"/>
</dbReference>
<feature type="transmembrane region" description="Helical" evidence="3">
    <location>
        <begin position="349"/>
        <end position="369"/>
    </location>
</feature>
<sequence length="372" mass="38948">MRTLALVSTSAWLVNHALGACTGMNAADKGSCPVSQCLSLVESFSKSSALISAAAAASSSSISSSSFVSEQSPDHASITTDGLSLSLVKSSSGYEGSTVYFTDWIQYGTITARILSGSTTPGVVSSLQLQDDSGSVIDMDWVGASPEAVQANYYVSNQVELSQAVAQALPNDPTNSFITYKIIWTPDSLTWYANGLAIRTVSREDTWAEGEQQFKYPSSPSRLSFSIWDAANSINPGETQEWAGRIPDNSTTTQFTMAIGMVSIQCYSNTTNTDSNSNSGTAASATQNMSNFVSSKPVVNVDLSNFGLASGVSSSPSPSSSLTSSTGAADNNELSQWLADMSMTSSGAWLAQTLGIATSVLFTFGVAIISHI</sequence>
<feature type="chain" id="PRO_5040788572" evidence="4">
    <location>
        <begin position="20"/>
        <end position="372"/>
    </location>
</feature>
<gene>
    <name evidence="6" type="primary">UTR2_4</name>
    <name evidence="6" type="ORF">GGI25_003104</name>
</gene>
<dbReference type="EMBL" id="JANBTW010000031">
    <property type="protein sequence ID" value="KAJ2677584.1"/>
    <property type="molecule type" value="Genomic_DNA"/>
</dbReference>
<protein>
    <submittedName>
        <fullName evidence="6">Glycosidase CRH2</fullName>
    </submittedName>
</protein>
<dbReference type="Gene3D" id="2.60.120.200">
    <property type="match status" value="1"/>
</dbReference>
<evidence type="ECO:0000256" key="4">
    <source>
        <dbReference type="SAM" id="SignalP"/>
    </source>
</evidence>